<dbReference type="GO" id="GO:0016279">
    <property type="term" value="F:protein-lysine N-methyltransferase activity"/>
    <property type="evidence" value="ECO:0007669"/>
    <property type="project" value="TreeGrafter"/>
</dbReference>
<comment type="similarity">
    <text evidence="3">Belongs to the methyltransferase superfamily. ETFBKMT family.</text>
</comment>
<proteinExistence type="evidence at transcript level"/>
<keyword evidence="2 6" id="KW-0808">Transferase</keyword>
<protein>
    <recommendedName>
        <fullName evidence="5">ETFB lysine methyltransferase</fullName>
    </recommendedName>
    <alternativeName>
        <fullName evidence="4">Protein N-lysine methyltransferase METTL20</fullName>
    </alternativeName>
</protein>
<accession>W8CDF1</accession>
<sequence length="271" mass="30543">MFRRLICKPLTLPRQSSPSNLVMLRWLHHAGHHAPYAAISGKNLKEIEKLIQEETKISRDHLTPEIALHLITPQCRLFHEPVPAFNTKKLFKEDPFWAFYWPGGQAISRFILDNPSLVAGKSVLDVGSGCGASTVAALMHNTKYVVANDIDEAAGCATLLNAQLNGVDLKRLHICTENLITNQAIRTTVIKEDLILLGDVFYDEEFEAILQPWLKSLHKAGKQVLVGDPGRHGLTAERRQEMRRLAKYELTESGCIENNGFRFVNVWELRS</sequence>
<dbReference type="PANTHER" id="PTHR43648">
    <property type="entry name" value="ELECTRON TRANSFER FLAVOPROTEIN BETA SUBUNIT LYSINE METHYLTRANSFERASE"/>
    <property type="match status" value="1"/>
</dbReference>
<evidence type="ECO:0000256" key="3">
    <source>
        <dbReference type="ARBA" id="ARBA00037932"/>
    </source>
</evidence>
<evidence type="ECO:0000256" key="2">
    <source>
        <dbReference type="ARBA" id="ARBA00022679"/>
    </source>
</evidence>
<reference evidence="6" key="1">
    <citation type="submission" date="2013-07" db="EMBL/GenBank/DDBJ databases">
        <authorList>
            <person name="Geib S."/>
        </authorList>
    </citation>
    <scope>NUCLEOTIDE SEQUENCE</scope>
</reference>
<dbReference type="Pfam" id="PF06325">
    <property type="entry name" value="PrmA"/>
    <property type="match status" value="1"/>
</dbReference>
<name>W8CDF1_CERCA</name>
<reference evidence="6" key="2">
    <citation type="journal article" date="2014" name="BMC Genomics">
        <title>A genomic perspective to assessing quality of mass-reared SIT flies used in Mediterranean fruit fly (Ceratitis capitata) eradication in California.</title>
        <authorList>
            <person name="Calla B."/>
            <person name="Hall B."/>
            <person name="Hou S."/>
            <person name="Geib S.M."/>
        </authorList>
    </citation>
    <scope>NUCLEOTIDE SEQUENCE</scope>
</reference>
<evidence type="ECO:0000256" key="5">
    <source>
        <dbReference type="ARBA" id="ARBA00042266"/>
    </source>
</evidence>
<dbReference type="OrthoDB" id="194386at2759"/>
<dbReference type="AlphaFoldDB" id="W8CDF1"/>
<dbReference type="Gene3D" id="3.40.50.150">
    <property type="entry name" value="Vaccinia Virus protein VP39"/>
    <property type="match status" value="1"/>
</dbReference>
<dbReference type="InterPro" id="IPR029063">
    <property type="entry name" value="SAM-dependent_MTases_sf"/>
</dbReference>
<gene>
    <name evidence="6" type="primary">MET20</name>
</gene>
<dbReference type="SUPFAM" id="SSF53335">
    <property type="entry name" value="S-adenosyl-L-methionine-dependent methyltransferases"/>
    <property type="match status" value="1"/>
</dbReference>
<dbReference type="CDD" id="cd02440">
    <property type="entry name" value="AdoMet_MTases"/>
    <property type="match status" value="1"/>
</dbReference>
<evidence type="ECO:0000256" key="1">
    <source>
        <dbReference type="ARBA" id="ARBA00022603"/>
    </source>
</evidence>
<evidence type="ECO:0000256" key="4">
    <source>
        <dbReference type="ARBA" id="ARBA00041867"/>
    </source>
</evidence>
<dbReference type="InterPro" id="IPR050078">
    <property type="entry name" value="Ribosomal_L11_MeTrfase_PrmA"/>
</dbReference>
<dbReference type="GO" id="GO:0005759">
    <property type="term" value="C:mitochondrial matrix"/>
    <property type="evidence" value="ECO:0007669"/>
    <property type="project" value="TreeGrafter"/>
</dbReference>
<dbReference type="GO" id="GO:0032259">
    <property type="term" value="P:methylation"/>
    <property type="evidence" value="ECO:0007669"/>
    <property type="project" value="UniProtKB-KW"/>
</dbReference>
<dbReference type="PANTHER" id="PTHR43648:SF1">
    <property type="entry name" value="ELECTRON TRANSFER FLAVOPROTEIN BETA SUBUNIT LYSINE METHYLTRANSFERASE"/>
    <property type="match status" value="1"/>
</dbReference>
<dbReference type="EMBL" id="GAMC01002056">
    <property type="protein sequence ID" value="JAC04500.1"/>
    <property type="molecule type" value="mRNA"/>
</dbReference>
<keyword evidence="1 6" id="KW-0489">Methyltransferase</keyword>
<evidence type="ECO:0000313" key="6">
    <source>
        <dbReference type="EMBL" id="JAC04500.1"/>
    </source>
</evidence>
<organism evidence="6">
    <name type="scientific">Ceratitis capitata</name>
    <name type="common">Mediterranean fruit fly</name>
    <name type="synonym">Tephritis capitata</name>
    <dbReference type="NCBI Taxonomy" id="7213"/>
    <lineage>
        <taxon>Eukaryota</taxon>
        <taxon>Metazoa</taxon>
        <taxon>Ecdysozoa</taxon>
        <taxon>Arthropoda</taxon>
        <taxon>Hexapoda</taxon>
        <taxon>Insecta</taxon>
        <taxon>Pterygota</taxon>
        <taxon>Neoptera</taxon>
        <taxon>Endopterygota</taxon>
        <taxon>Diptera</taxon>
        <taxon>Brachycera</taxon>
        <taxon>Muscomorpha</taxon>
        <taxon>Tephritoidea</taxon>
        <taxon>Tephritidae</taxon>
        <taxon>Ceratitis</taxon>
        <taxon>Ceratitis</taxon>
    </lineage>
</organism>